<dbReference type="SMART" id="SM00020">
    <property type="entry name" value="Tryp_SPc"/>
    <property type="match status" value="1"/>
</dbReference>
<dbReference type="Proteomes" id="UP000801492">
    <property type="component" value="Unassembled WGS sequence"/>
</dbReference>
<keyword evidence="1" id="KW-0732">Signal</keyword>
<feature type="signal peptide" evidence="1">
    <location>
        <begin position="1"/>
        <end position="28"/>
    </location>
</feature>
<dbReference type="GO" id="GO:0006508">
    <property type="term" value="P:proteolysis"/>
    <property type="evidence" value="ECO:0007669"/>
    <property type="project" value="InterPro"/>
</dbReference>
<evidence type="ECO:0000313" key="4">
    <source>
        <dbReference type="Proteomes" id="UP000801492"/>
    </source>
</evidence>
<dbReference type="EMBL" id="VTPC01008088">
    <property type="protein sequence ID" value="KAF2893317.1"/>
    <property type="molecule type" value="Genomic_DNA"/>
</dbReference>
<dbReference type="PANTHER" id="PTHR24260">
    <property type="match status" value="1"/>
</dbReference>
<sequence length="332" mass="38142">MYNRKMHPKRQFFYFIFLFLLCNNVLDGQCQRKKPKDMSRTKCVAGRRFFARIDQMPRLAHLFSKKTLMQPYVYPWIAKIVVVYAGRPITCTGTLINDRYLLTAQHCVSAPVEAQHITVSLGFEDDAVPNQSLETVSPNYLQTEVLQIVLHPNYDSTNVQTASNDLALLQIRPVEYTKTIYPIQLPTIVDKYFDLSNVIAESVGWQHSIYSNSNRGYSTSNTFHKKSVQIMSNEKCSNFNVYYKHAVNPEVLCTINVGEINDGPCYGDNGSPLMVENHKRIYNVTILVGILSWSAPKNKPCIWYGTPVVFVRIDNKLPWILDNTKDALYCRY</sequence>
<dbReference type="PANTHER" id="PTHR24260:SF132">
    <property type="entry name" value="PEPTIDASE S1 DOMAIN-CONTAINING PROTEIN"/>
    <property type="match status" value="1"/>
</dbReference>
<dbReference type="GO" id="GO:0004252">
    <property type="term" value="F:serine-type endopeptidase activity"/>
    <property type="evidence" value="ECO:0007669"/>
    <property type="project" value="InterPro"/>
</dbReference>
<dbReference type="SUPFAM" id="SSF50494">
    <property type="entry name" value="Trypsin-like serine proteases"/>
    <property type="match status" value="1"/>
</dbReference>
<dbReference type="AlphaFoldDB" id="A0A8K0CZK6"/>
<gene>
    <name evidence="3" type="ORF">ILUMI_12873</name>
</gene>
<dbReference type="PRINTS" id="PR00722">
    <property type="entry name" value="CHYMOTRYPSIN"/>
</dbReference>
<name>A0A8K0CZK6_IGNLU</name>
<evidence type="ECO:0000256" key="1">
    <source>
        <dbReference type="SAM" id="SignalP"/>
    </source>
</evidence>
<dbReference type="PROSITE" id="PS50240">
    <property type="entry name" value="TRYPSIN_DOM"/>
    <property type="match status" value="1"/>
</dbReference>
<comment type="caution">
    <text evidence="3">The sequence shown here is derived from an EMBL/GenBank/DDBJ whole genome shotgun (WGS) entry which is preliminary data.</text>
</comment>
<keyword evidence="4" id="KW-1185">Reference proteome</keyword>
<dbReference type="Gene3D" id="2.40.10.10">
    <property type="entry name" value="Trypsin-like serine proteases"/>
    <property type="match status" value="1"/>
</dbReference>
<dbReference type="OrthoDB" id="10012881at2759"/>
<protein>
    <recommendedName>
        <fullName evidence="2">Peptidase S1 domain-containing protein</fullName>
    </recommendedName>
</protein>
<accession>A0A8K0CZK6</accession>
<dbReference type="CDD" id="cd00190">
    <property type="entry name" value="Tryp_SPc"/>
    <property type="match status" value="1"/>
</dbReference>
<dbReference type="InterPro" id="IPR043504">
    <property type="entry name" value="Peptidase_S1_PA_chymotrypsin"/>
</dbReference>
<dbReference type="InterPro" id="IPR051333">
    <property type="entry name" value="CLIP_Serine_Protease"/>
</dbReference>
<evidence type="ECO:0000313" key="3">
    <source>
        <dbReference type="EMBL" id="KAF2893317.1"/>
    </source>
</evidence>
<dbReference type="InterPro" id="IPR001254">
    <property type="entry name" value="Trypsin_dom"/>
</dbReference>
<dbReference type="Pfam" id="PF00089">
    <property type="entry name" value="Trypsin"/>
    <property type="match status" value="1"/>
</dbReference>
<dbReference type="InterPro" id="IPR009003">
    <property type="entry name" value="Peptidase_S1_PA"/>
</dbReference>
<feature type="chain" id="PRO_5035420075" description="Peptidase S1 domain-containing protein" evidence="1">
    <location>
        <begin position="29"/>
        <end position="332"/>
    </location>
</feature>
<feature type="domain" description="Peptidase S1" evidence="2">
    <location>
        <begin position="43"/>
        <end position="325"/>
    </location>
</feature>
<dbReference type="InterPro" id="IPR001314">
    <property type="entry name" value="Peptidase_S1A"/>
</dbReference>
<evidence type="ECO:0000259" key="2">
    <source>
        <dbReference type="PROSITE" id="PS50240"/>
    </source>
</evidence>
<organism evidence="3 4">
    <name type="scientific">Ignelater luminosus</name>
    <name type="common">Cucubano</name>
    <name type="synonym">Pyrophorus luminosus</name>
    <dbReference type="NCBI Taxonomy" id="2038154"/>
    <lineage>
        <taxon>Eukaryota</taxon>
        <taxon>Metazoa</taxon>
        <taxon>Ecdysozoa</taxon>
        <taxon>Arthropoda</taxon>
        <taxon>Hexapoda</taxon>
        <taxon>Insecta</taxon>
        <taxon>Pterygota</taxon>
        <taxon>Neoptera</taxon>
        <taxon>Endopterygota</taxon>
        <taxon>Coleoptera</taxon>
        <taxon>Polyphaga</taxon>
        <taxon>Elateriformia</taxon>
        <taxon>Elateroidea</taxon>
        <taxon>Elateridae</taxon>
        <taxon>Agrypninae</taxon>
        <taxon>Pyrophorini</taxon>
        <taxon>Ignelater</taxon>
    </lineage>
</organism>
<reference evidence="3" key="1">
    <citation type="submission" date="2019-08" db="EMBL/GenBank/DDBJ databases">
        <title>The genome of the North American firefly Photinus pyralis.</title>
        <authorList>
            <consortium name="Photinus pyralis genome working group"/>
            <person name="Fallon T.R."/>
            <person name="Sander Lower S.E."/>
            <person name="Weng J.-K."/>
        </authorList>
    </citation>
    <scope>NUCLEOTIDE SEQUENCE</scope>
    <source>
        <strain evidence="3">TRF0915ILg1</strain>
        <tissue evidence="3">Whole body</tissue>
    </source>
</reference>
<proteinExistence type="predicted"/>